<dbReference type="Gene3D" id="1.10.290.10">
    <property type="entry name" value="Topoisomerase I, domain 4"/>
    <property type="match status" value="1"/>
</dbReference>
<dbReference type="Pfam" id="PF01131">
    <property type="entry name" value="Topoisom_bac"/>
    <property type="match status" value="1"/>
</dbReference>
<dbReference type="PROSITE" id="PS50880">
    <property type="entry name" value="TOPRIM"/>
    <property type="match status" value="1"/>
</dbReference>
<dbReference type="GO" id="GO:0006265">
    <property type="term" value="P:DNA topological change"/>
    <property type="evidence" value="ECO:0007669"/>
    <property type="project" value="InterPro"/>
</dbReference>
<dbReference type="InterPro" id="IPR034144">
    <property type="entry name" value="TOPRIM_TopoIII"/>
</dbReference>
<keyword evidence="6" id="KW-0799">Topoisomerase</keyword>
<dbReference type="SMART" id="SM00436">
    <property type="entry name" value="TOP1Bc"/>
    <property type="match status" value="1"/>
</dbReference>
<dbReference type="Gene3D" id="3.40.50.140">
    <property type="match status" value="1"/>
</dbReference>
<dbReference type="GO" id="GO:0003917">
    <property type="term" value="F:DNA topoisomerase type I (single strand cut, ATP-independent) activity"/>
    <property type="evidence" value="ECO:0007669"/>
    <property type="project" value="UniProtKB-EC"/>
</dbReference>
<dbReference type="SMART" id="SM00493">
    <property type="entry name" value="TOPRIM"/>
    <property type="match status" value="1"/>
</dbReference>
<dbReference type="GO" id="GO:0006310">
    <property type="term" value="P:DNA recombination"/>
    <property type="evidence" value="ECO:0007669"/>
    <property type="project" value="TreeGrafter"/>
</dbReference>
<keyword evidence="8 15" id="KW-0413">Isomerase</keyword>
<evidence type="ECO:0000256" key="3">
    <source>
        <dbReference type="ARBA" id="ARBA00012891"/>
    </source>
</evidence>
<feature type="domain" description="Toprim" evidence="13">
    <location>
        <begin position="5"/>
        <end position="137"/>
    </location>
</feature>
<organism evidence="15 16">
    <name type="scientific">Selenomonas sputigena (strain ATCC 35185 / DSM 20758 / CCUG 44933 / VPI D19B-28)</name>
    <dbReference type="NCBI Taxonomy" id="546271"/>
    <lineage>
        <taxon>Bacteria</taxon>
        <taxon>Bacillati</taxon>
        <taxon>Bacillota</taxon>
        <taxon>Negativicutes</taxon>
        <taxon>Selenomonadales</taxon>
        <taxon>Selenomonadaceae</taxon>
        <taxon>Selenomonas</taxon>
    </lineage>
</organism>
<reference evidence="15 16" key="1">
    <citation type="submission" date="2009-09" db="EMBL/GenBank/DDBJ databases">
        <authorList>
            <person name="Weinstock G."/>
            <person name="Sodergren E."/>
            <person name="Clifton S."/>
            <person name="Fulton L."/>
            <person name="Fulton B."/>
            <person name="Courtney L."/>
            <person name="Fronick C."/>
            <person name="Harrison M."/>
            <person name="Strong C."/>
            <person name="Farmer C."/>
            <person name="Delahaunty K."/>
            <person name="Markovic C."/>
            <person name="Hall O."/>
            <person name="Minx P."/>
            <person name="Tomlinson C."/>
            <person name="Mitreva M."/>
            <person name="Nelson J."/>
            <person name="Hou S."/>
            <person name="Wollam A."/>
            <person name="Pepin K.H."/>
            <person name="Johnson M."/>
            <person name="Bhonagiri V."/>
            <person name="Nash W.E."/>
            <person name="Warren W."/>
            <person name="Chinwalla A."/>
            <person name="Mardis E.R."/>
            <person name="Wilson R.K."/>
        </authorList>
    </citation>
    <scope>NUCLEOTIDE SEQUENCE [LARGE SCALE GENOMIC DNA]</scope>
    <source>
        <strain evidence="16">ATCC 35185 / DSM 20758 / VPI D19B-28</strain>
    </source>
</reference>
<proteinExistence type="inferred from homology"/>
<dbReference type="InterPro" id="IPR013825">
    <property type="entry name" value="Topo_IA_cen_sub2"/>
</dbReference>
<sequence>MMLKKTVYIAEKPDIGRAVAAYLWPDGGMEKGKGCFRKGDIAVTWAFGHILGMATPELYGEEYKVWSNYPILPSTWLMKPDPQKKEQLDIIKGLIKDADVVVHAGDPDREGQLLIDEILDFLHYKGEVRRILINAKDDESLKRAFASLRDNKDFYGLYEAGLGRARADWLIGMNLSRAYTVNARKAGHDGTYRIGRVKVPTLALVVQREKDILSFKPKKYYVLQGIFAYKGVPFTATLEPSENIPLDEEGRVLDVNLLQAIKLKVEKAEGVIRDVATSEGKQYPPLPYSLDTLQIEANKIWGYSPQEVLETVQKLYERKLVSYPRSDCNYIPASQREDVPRILAALKEMDVQGAAGANVDIESKAFNDGKITAHHAIIPTGIRPEDMNEQEERIYGMISKRYIIQFYPPHEFEKTTFSLQVGDEMFSGSGKIIRKMGFREVEREEEEQEGTPRLPDFAVGDKIAKGDYSILNKKTKPPKRFTEGTLIAAMTNIWKFMKADNPNREKMKEVKGIGTPATRDTIIAELQATSLKGKAVEPCLKKVKKELLPTPFGISLIENVSPSLAVPDTTAEMEYALDEIAHGKGNLSDYMDDVYSMVHENIQFAEKHLFPLPKDKKRTPCPICREGILLRKYSQKSKMYFHMCSNEKCVSPDTGRKMFYPDDSGEPVVAFCPECETVLAKLNGKNGAFWLCNHCKKTFDDKNGHPVLKKDKVM</sequence>
<dbReference type="RefSeq" id="WP_006193181.1">
    <property type="nucleotide sequence ID" value="NC_015437.1"/>
</dbReference>
<dbReference type="EMBL" id="ACKP02000044">
    <property type="protein sequence ID" value="EEX76772.1"/>
    <property type="molecule type" value="Genomic_DNA"/>
</dbReference>
<gene>
    <name evidence="15" type="ORF">SELSPUOL_01879</name>
</gene>
<evidence type="ECO:0000259" key="14">
    <source>
        <dbReference type="PROSITE" id="PS52039"/>
    </source>
</evidence>
<dbReference type="InterPro" id="IPR013826">
    <property type="entry name" value="Topo_IA_cen_sub3"/>
</dbReference>
<dbReference type="InterPro" id="IPR005738">
    <property type="entry name" value="TopoIII"/>
</dbReference>
<dbReference type="GO" id="GO:0046872">
    <property type="term" value="F:metal ion binding"/>
    <property type="evidence" value="ECO:0007669"/>
    <property type="project" value="UniProtKB-KW"/>
</dbReference>
<evidence type="ECO:0000313" key="15">
    <source>
        <dbReference type="EMBL" id="EEX76772.1"/>
    </source>
</evidence>
<accession>C9LWM4</accession>
<dbReference type="NCBIfam" id="TIGR01056">
    <property type="entry name" value="topB"/>
    <property type="match status" value="1"/>
</dbReference>
<dbReference type="Pfam" id="PF01751">
    <property type="entry name" value="Toprim"/>
    <property type="match status" value="1"/>
</dbReference>
<dbReference type="Gene3D" id="1.10.460.10">
    <property type="entry name" value="Topoisomerase I, domain 2"/>
    <property type="match status" value="1"/>
</dbReference>
<dbReference type="AlphaFoldDB" id="C9LWM4"/>
<dbReference type="PANTHER" id="PTHR11390">
    <property type="entry name" value="PROKARYOTIC DNA TOPOISOMERASE"/>
    <property type="match status" value="1"/>
</dbReference>
<evidence type="ECO:0000256" key="10">
    <source>
        <dbReference type="ARBA" id="ARBA00031985"/>
    </source>
</evidence>
<dbReference type="GO" id="GO:0006281">
    <property type="term" value="P:DNA repair"/>
    <property type="evidence" value="ECO:0007669"/>
    <property type="project" value="TreeGrafter"/>
</dbReference>
<evidence type="ECO:0000256" key="2">
    <source>
        <dbReference type="ARBA" id="ARBA00009446"/>
    </source>
</evidence>
<dbReference type="CDD" id="cd00186">
    <property type="entry name" value="TOP1Ac"/>
    <property type="match status" value="1"/>
</dbReference>
<dbReference type="PROSITE" id="PS52039">
    <property type="entry name" value="TOPO_IA_2"/>
    <property type="match status" value="1"/>
</dbReference>
<dbReference type="GO" id="GO:0003677">
    <property type="term" value="F:DNA binding"/>
    <property type="evidence" value="ECO:0007669"/>
    <property type="project" value="UniProtKB-KW"/>
</dbReference>
<dbReference type="SUPFAM" id="SSF56712">
    <property type="entry name" value="Prokaryotic type I DNA topoisomerase"/>
    <property type="match status" value="1"/>
</dbReference>
<evidence type="ECO:0000256" key="9">
    <source>
        <dbReference type="ARBA" id="ARBA00030003"/>
    </source>
</evidence>
<keyword evidence="7" id="KW-0238">DNA-binding</keyword>
<dbReference type="Proteomes" id="UP000003505">
    <property type="component" value="Unassembled WGS sequence"/>
</dbReference>
<dbReference type="Gene3D" id="2.70.20.10">
    <property type="entry name" value="Topoisomerase I, domain 3"/>
    <property type="match status" value="1"/>
</dbReference>
<dbReference type="InterPro" id="IPR003602">
    <property type="entry name" value="Topo_IA_DNA-bd_dom"/>
</dbReference>
<dbReference type="PANTHER" id="PTHR11390:SF21">
    <property type="entry name" value="DNA TOPOISOMERASE 3-ALPHA"/>
    <property type="match status" value="1"/>
</dbReference>
<dbReference type="NCBIfam" id="NF005829">
    <property type="entry name" value="PRK07726.1"/>
    <property type="match status" value="1"/>
</dbReference>
<evidence type="ECO:0000256" key="4">
    <source>
        <dbReference type="ARBA" id="ARBA00022723"/>
    </source>
</evidence>
<dbReference type="STRING" id="546271.Selsp_0656"/>
<protein>
    <recommendedName>
        <fullName evidence="3">DNA topoisomerase</fullName>
        <ecNumber evidence="3">5.6.2.1</ecNumber>
    </recommendedName>
    <alternativeName>
        <fullName evidence="12">Omega-protein</fullName>
    </alternativeName>
    <alternativeName>
        <fullName evidence="11">Relaxing enzyme</fullName>
    </alternativeName>
    <alternativeName>
        <fullName evidence="9">Swivelase</fullName>
    </alternativeName>
    <alternativeName>
        <fullName evidence="10">Untwisting enzyme</fullName>
    </alternativeName>
</protein>
<dbReference type="SMART" id="SM00437">
    <property type="entry name" value="TOP1Ac"/>
    <property type="match status" value="1"/>
</dbReference>
<dbReference type="InterPro" id="IPR013824">
    <property type="entry name" value="Topo_IA_cen_sub1"/>
</dbReference>
<evidence type="ECO:0000256" key="7">
    <source>
        <dbReference type="ARBA" id="ARBA00023125"/>
    </source>
</evidence>
<dbReference type="CDD" id="cd03362">
    <property type="entry name" value="TOPRIM_TopoIA_TopoIII"/>
    <property type="match status" value="1"/>
</dbReference>
<evidence type="ECO:0000256" key="12">
    <source>
        <dbReference type="ARBA" id="ARBA00032877"/>
    </source>
</evidence>
<comment type="catalytic activity">
    <reaction evidence="1">
        <text>ATP-independent breakage of single-stranded DNA, followed by passage and rejoining.</text>
        <dbReference type="EC" id="5.6.2.1"/>
    </reaction>
</comment>
<dbReference type="InterPro" id="IPR023405">
    <property type="entry name" value="Topo_IA_core_domain"/>
</dbReference>
<keyword evidence="4" id="KW-0479">Metal-binding</keyword>
<feature type="domain" description="Topo IA-type catalytic" evidence="14">
    <location>
        <begin position="154"/>
        <end position="603"/>
    </location>
</feature>
<dbReference type="GO" id="GO:0043597">
    <property type="term" value="C:cytoplasmic replication fork"/>
    <property type="evidence" value="ECO:0007669"/>
    <property type="project" value="TreeGrafter"/>
</dbReference>
<dbReference type="PROSITE" id="PS00396">
    <property type="entry name" value="TOPO_IA_1"/>
    <property type="match status" value="1"/>
</dbReference>
<evidence type="ECO:0000256" key="11">
    <source>
        <dbReference type="ARBA" id="ARBA00032235"/>
    </source>
</evidence>
<comment type="caution">
    <text evidence="15">The sequence shown here is derived from an EMBL/GenBank/DDBJ whole genome shotgun (WGS) entry which is preliminary data.</text>
</comment>
<evidence type="ECO:0000256" key="6">
    <source>
        <dbReference type="ARBA" id="ARBA00023029"/>
    </source>
</evidence>
<dbReference type="InterPro" id="IPR023406">
    <property type="entry name" value="Topo_IA_AS"/>
</dbReference>
<dbReference type="InterPro" id="IPR003601">
    <property type="entry name" value="Topo_IA_2"/>
</dbReference>
<evidence type="ECO:0000256" key="8">
    <source>
        <dbReference type="ARBA" id="ARBA00023235"/>
    </source>
</evidence>
<dbReference type="InterPro" id="IPR000380">
    <property type="entry name" value="Topo_IA"/>
</dbReference>
<name>C9LWM4_SELS3</name>
<dbReference type="InterPro" id="IPR006171">
    <property type="entry name" value="TOPRIM_dom"/>
</dbReference>
<comment type="similarity">
    <text evidence="2">Belongs to the type IA topoisomerase family.</text>
</comment>
<evidence type="ECO:0000256" key="1">
    <source>
        <dbReference type="ARBA" id="ARBA00000213"/>
    </source>
</evidence>
<dbReference type="InterPro" id="IPR013497">
    <property type="entry name" value="Topo_IA_cen"/>
</dbReference>
<dbReference type="PRINTS" id="PR00417">
    <property type="entry name" value="PRTPISMRASEI"/>
</dbReference>
<keyword evidence="5" id="KW-0460">Magnesium</keyword>
<dbReference type="eggNOG" id="COG0550">
    <property type="taxonomic scope" value="Bacteria"/>
</dbReference>
<dbReference type="EC" id="5.6.2.1" evidence="3"/>
<evidence type="ECO:0000259" key="13">
    <source>
        <dbReference type="PROSITE" id="PS50880"/>
    </source>
</evidence>
<evidence type="ECO:0000256" key="5">
    <source>
        <dbReference type="ARBA" id="ARBA00022842"/>
    </source>
</evidence>
<evidence type="ECO:0000313" key="16">
    <source>
        <dbReference type="Proteomes" id="UP000003505"/>
    </source>
</evidence>